<feature type="compositionally biased region" description="Gly residues" evidence="4">
    <location>
        <begin position="8"/>
        <end position="19"/>
    </location>
</feature>
<accession>A0A5B7D8A2</accession>
<evidence type="ECO:0000313" key="6">
    <source>
        <dbReference type="Proteomes" id="UP000324222"/>
    </source>
</evidence>
<dbReference type="InterPro" id="IPR055366">
    <property type="entry name" value="SVIP_metazoa"/>
</dbReference>
<proteinExistence type="predicted"/>
<evidence type="ECO:0000256" key="2">
    <source>
        <dbReference type="ARBA" id="ARBA00023139"/>
    </source>
</evidence>
<evidence type="ECO:0000256" key="1">
    <source>
        <dbReference type="ARBA" id="ARBA00022707"/>
    </source>
</evidence>
<dbReference type="InterPro" id="IPR031632">
    <property type="entry name" value="SVIP"/>
</dbReference>
<dbReference type="GO" id="GO:1904240">
    <property type="term" value="P:negative regulation of VCP-NPL4-UFD1 AAA ATPase complex assembly"/>
    <property type="evidence" value="ECO:0007669"/>
    <property type="project" value="TreeGrafter"/>
</dbReference>
<dbReference type="GO" id="GO:0010508">
    <property type="term" value="P:positive regulation of autophagy"/>
    <property type="evidence" value="ECO:0007669"/>
    <property type="project" value="TreeGrafter"/>
</dbReference>
<dbReference type="PANTHER" id="PTHR35269">
    <property type="entry name" value="SMALL VCP/P97-INTERACTING PROTEIN"/>
    <property type="match status" value="1"/>
</dbReference>
<dbReference type="GO" id="GO:1904153">
    <property type="term" value="P:negative regulation of retrograde protein transport, ER to cytosol"/>
    <property type="evidence" value="ECO:0007669"/>
    <property type="project" value="TreeGrafter"/>
</dbReference>
<reference evidence="5 6" key="1">
    <citation type="submission" date="2019-05" db="EMBL/GenBank/DDBJ databases">
        <title>Another draft genome of Portunus trituberculatus and its Hox gene families provides insights of decapod evolution.</title>
        <authorList>
            <person name="Jeong J.-H."/>
            <person name="Song I."/>
            <person name="Kim S."/>
            <person name="Choi T."/>
            <person name="Kim D."/>
            <person name="Ryu S."/>
            <person name="Kim W."/>
        </authorList>
    </citation>
    <scope>NUCLEOTIDE SEQUENCE [LARGE SCALE GENOMIC DNA]</scope>
    <source>
        <tissue evidence="5">Muscle</tissue>
    </source>
</reference>
<dbReference type="Pfam" id="PF15811">
    <property type="entry name" value="SVIP"/>
    <property type="match status" value="1"/>
</dbReference>
<sequence>MGILLSCCGGGGGGGGGGSPSSNYNSMSSSVDPDTRRRQMAEAAEARLKAHEGRGLKNPEALKLRQKKIEELERKQAEEGLEAEGGLRPQKTDKGI</sequence>
<feature type="region of interest" description="Disordered" evidence="4">
    <location>
        <begin position="1"/>
        <end position="42"/>
    </location>
</feature>
<protein>
    <recommendedName>
        <fullName evidence="7">Small VCP/p97-interacting protein</fullName>
    </recommendedName>
</protein>
<gene>
    <name evidence="5" type="ORF">E2C01_010294</name>
</gene>
<evidence type="ECO:0000313" key="5">
    <source>
        <dbReference type="EMBL" id="MPC17436.1"/>
    </source>
</evidence>
<organism evidence="5 6">
    <name type="scientific">Portunus trituberculatus</name>
    <name type="common">Swimming crab</name>
    <name type="synonym">Neptunus trituberculatus</name>
    <dbReference type="NCBI Taxonomy" id="210409"/>
    <lineage>
        <taxon>Eukaryota</taxon>
        <taxon>Metazoa</taxon>
        <taxon>Ecdysozoa</taxon>
        <taxon>Arthropoda</taxon>
        <taxon>Crustacea</taxon>
        <taxon>Multicrustacea</taxon>
        <taxon>Malacostraca</taxon>
        <taxon>Eumalacostraca</taxon>
        <taxon>Eucarida</taxon>
        <taxon>Decapoda</taxon>
        <taxon>Pleocyemata</taxon>
        <taxon>Brachyura</taxon>
        <taxon>Eubrachyura</taxon>
        <taxon>Portunoidea</taxon>
        <taxon>Portunidae</taxon>
        <taxon>Portuninae</taxon>
        <taxon>Portunus</taxon>
    </lineage>
</organism>
<keyword evidence="1" id="KW-0519">Myristate</keyword>
<feature type="compositionally biased region" description="Low complexity" evidence="4">
    <location>
        <begin position="20"/>
        <end position="30"/>
    </location>
</feature>
<keyword evidence="6" id="KW-1185">Reference proteome</keyword>
<keyword evidence="3" id="KW-0449">Lipoprotein</keyword>
<keyword evidence="2" id="KW-0564">Palmitate</keyword>
<evidence type="ECO:0000256" key="4">
    <source>
        <dbReference type="SAM" id="MobiDB-lite"/>
    </source>
</evidence>
<dbReference type="PANTHER" id="PTHR35269:SF1">
    <property type="entry name" value="SMALL VCP_P97-INTERACTING PROTEIN"/>
    <property type="match status" value="1"/>
</dbReference>
<comment type="caution">
    <text evidence="5">The sequence shown here is derived from an EMBL/GenBank/DDBJ whole genome shotgun (WGS) entry which is preliminary data.</text>
</comment>
<evidence type="ECO:0008006" key="7">
    <source>
        <dbReference type="Google" id="ProtNLM"/>
    </source>
</evidence>
<dbReference type="EMBL" id="VSRR010000589">
    <property type="protein sequence ID" value="MPC17436.1"/>
    <property type="molecule type" value="Genomic_DNA"/>
</dbReference>
<dbReference type="GO" id="GO:0005789">
    <property type="term" value="C:endoplasmic reticulum membrane"/>
    <property type="evidence" value="ECO:0007669"/>
    <property type="project" value="TreeGrafter"/>
</dbReference>
<name>A0A5B7D8A2_PORTR</name>
<feature type="region of interest" description="Disordered" evidence="4">
    <location>
        <begin position="75"/>
        <end position="96"/>
    </location>
</feature>
<dbReference type="GO" id="GO:1904293">
    <property type="term" value="P:negative regulation of ERAD pathway"/>
    <property type="evidence" value="ECO:0007669"/>
    <property type="project" value="TreeGrafter"/>
</dbReference>
<dbReference type="Proteomes" id="UP000324222">
    <property type="component" value="Unassembled WGS sequence"/>
</dbReference>
<feature type="compositionally biased region" description="Basic and acidic residues" evidence="4">
    <location>
        <begin position="33"/>
        <end position="42"/>
    </location>
</feature>
<evidence type="ECO:0000256" key="3">
    <source>
        <dbReference type="ARBA" id="ARBA00023288"/>
    </source>
</evidence>
<dbReference type="AlphaFoldDB" id="A0A5B7D8A2"/>